<accession>A0A4R7S785</accession>
<dbReference type="PANTHER" id="PTHR40047:SF1">
    <property type="entry name" value="UPF0703 PROTEIN YCGQ"/>
    <property type="match status" value="1"/>
</dbReference>
<dbReference type="RefSeq" id="WP_133794308.1">
    <property type="nucleotide sequence ID" value="NZ_SOCA01000002.1"/>
</dbReference>
<gene>
    <name evidence="4" type="ORF">EI77_01554</name>
</gene>
<organism evidence="4 5">
    <name type="scientific">Prosthecobacter fusiformis</name>
    <dbReference type="NCBI Taxonomy" id="48464"/>
    <lineage>
        <taxon>Bacteria</taxon>
        <taxon>Pseudomonadati</taxon>
        <taxon>Verrucomicrobiota</taxon>
        <taxon>Verrucomicrobiia</taxon>
        <taxon>Verrucomicrobiales</taxon>
        <taxon>Verrucomicrobiaceae</taxon>
        <taxon>Prosthecobacter</taxon>
    </lineage>
</organism>
<name>A0A4R7S785_9BACT</name>
<keyword evidence="2" id="KW-0812">Transmembrane</keyword>
<dbReference type="InterPro" id="IPR048447">
    <property type="entry name" value="DUF1980_C"/>
</dbReference>
<dbReference type="OrthoDB" id="183643at2"/>
<feature type="transmembrane region" description="Helical" evidence="2">
    <location>
        <begin position="6"/>
        <end position="28"/>
    </location>
</feature>
<keyword evidence="5" id="KW-1185">Reference proteome</keyword>
<feature type="region of interest" description="Disordered" evidence="1">
    <location>
        <begin position="231"/>
        <end position="259"/>
    </location>
</feature>
<sequence>MSGTRTLVHLISISLLFVWSAVLLYFYYTGRVNQYLPGDGIFRPMVLVTGIGLAVMGLFNLLTMGAEDAACDGHDHSLPEEDDDHGHSHGHGHVHTEACGHGHKHEHVHTEACGHAHVHTKDCGHDHGHAHHEGCGHDHSHDHVFTKAPGHDHSHEAGCCGHGHAHAHENHGHGILEESTWTGRIVAILILALPITVAAFLTPDRPSEHWVMNKGVYNQNYASTARADEFTLRGDGNKPSRALPKPVPMPDTPLPPPDKFNDPEAVTKAASAPAKEAQSYGSFTLEDLKQQVPQNSKGEFVLEVPEIYYTGGDLEVQRVITGQAIETTAQILPEKVNNADGHRLRIFRMLVQCCAADARPYSVPVDFGEKAPDLKEMTWVKISGTMSYEKEGDQTVPVIKVTGVEETTAPDNTMIY</sequence>
<feature type="region of interest" description="Disordered" evidence="1">
    <location>
        <begin position="73"/>
        <end position="94"/>
    </location>
</feature>
<keyword evidence="2" id="KW-0472">Membrane</keyword>
<feature type="compositionally biased region" description="Pro residues" evidence="1">
    <location>
        <begin position="245"/>
        <end position="258"/>
    </location>
</feature>
<dbReference type="EMBL" id="SOCA01000002">
    <property type="protein sequence ID" value="TDU73087.1"/>
    <property type="molecule type" value="Genomic_DNA"/>
</dbReference>
<reference evidence="4 5" key="1">
    <citation type="submission" date="2019-03" db="EMBL/GenBank/DDBJ databases">
        <title>Genomic Encyclopedia of Archaeal and Bacterial Type Strains, Phase II (KMG-II): from individual species to whole genera.</title>
        <authorList>
            <person name="Goeker M."/>
        </authorList>
    </citation>
    <scope>NUCLEOTIDE SEQUENCE [LARGE SCALE GENOMIC DNA]</scope>
    <source>
        <strain evidence="4 5">ATCC 25309</strain>
    </source>
</reference>
<evidence type="ECO:0000256" key="2">
    <source>
        <dbReference type="SAM" id="Phobius"/>
    </source>
</evidence>
<dbReference type="InterPro" id="IPR052955">
    <property type="entry name" value="UPF0703_membrane_permease"/>
</dbReference>
<evidence type="ECO:0000259" key="3">
    <source>
        <dbReference type="Pfam" id="PF21537"/>
    </source>
</evidence>
<evidence type="ECO:0000313" key="5">
    <source>
        <dbReference type="Proteomes" id="UP000295662"/>
    </source>
</evidence>
<comment type="caution">
    <text evidence="4">The sequence shown here is derived from an EMBL/GenBank/DDBJ whole genome shotgun (WGS) entry which is preliminary data.</text>
</comment>
<feature type="transmembrane region" description="Helical" evidence="2">
    <location>
        <begin position="181"/>
        <end position="202"/>
    </location>
</feature>
<feature type="transmembrane region" description="Helical" evidence="2">
    <location>
        <begin position="40"/>
        <end position="59"/>
    </location>
</feature>
<proteinExistence type="predicted"/>
<keyword evidence="2" id="KW-1133">Transmembrane helix</keyword>
<evidence type="ECO:0000313" key="4">
    <source>
        <dbReference type="EMBL" id="TDU73087.1"/>
    </source>
</evidence>
<dbReference type="Pfam" id="PF21537">
    <property type="entry name" value="DUF1980_C"/>
    <property type="match status" value="1"/>
</dbReference>
<protein>
    <submittedName>
        <fullName evidence="4">Uncharacterized membrane protein YcgQ (UPF0703/DUF1980 family)</fullName>
    </submittedName>
</protein>
<dbReference type="Proteomes" id="UP000295662">
    <property type="component" value="Unassembled WGS sequence"/>
</dbReference>
<dbReference type="AlphaFoldDB" id="A0A4R7S785"/>
<evidence type="ECO:0000256" key="1">
    <source>
        <dbReference type="SAM" id="MobiDB-lite"/>
    </source>
</evidence>
<dbReference type="PANTHER" id="PTHR40047">
    <property type="entry name" value="UPF0703 PROTEIN YCGQ"/>
    <property type="match status" value="1"/>
</dbReference>
<feature type="compositionally biased region" description="Basic and acidic residues" evidence="1">
    <location>
        <begin position="73"/>
        <end position="87"/>
    </location>
</feature>
<feature type="domain" description="DUF1980" evidence="3">
    <location>
        <begin position="323"/>
        <end position="416"/>
    </location>
</feature>